<keyword evidence="1" id="KW-0812">Transmembrane</keyword>
<keyword evidence="1" id="KW-1133">Transmembrane helix</keyword>
<feature type="transmembrane region" description="Helical" evidence="1">
    <location>
        <begin position="54"/>
        <end position="77"/>
    </location>
</feature>
<dbReference type="RefSeq" id="WP_068699438.1">
    <property type="nucleotide sequence ID" value="NZ_CP014167.1"/>
</dbReference>
<sequence>MAVSEWEQELKKADSLHPEMSPLVRKRLDETYDLIARQAGHAPLRKTRLRRWSYTAAAAGVLGIGLFASAFVSPAMADSIKNLPIISSLFSSIQGDIGLRTAGELGMTANMNSLAAYEKVKLKVTETIYDGTRAAFLLTVDAPNLNEGIYFNGKKKMKLSSAVEQVVLNANGQGTGEWNSLTDAGLFYGGAGKNQPNTLVFEQILPESGGHEAPAAFNATVTLKLDGMDHEFTLDIPFHKTTNVGAVFSPNLETASDDYTMMVTKVSVTPVTTRIMTTLTYKHSDTLSAKEERRMNGIGIAVFDDQGRRLPSLNGEGTFEGNTLIFDRRYATTAATSKYLIIKPFVIKDDFTEEVKDSQYIQELEAKVELPPAIK</sequence>
<keyword evidence="1" id="KW-0472">Membrane</keyword>
<dbReference type="EMBL" id="CP014167">
    <property type="protein sequence ID" value="ANS76614.1"/>
    <property type="molecule type" value="Genomic_DNA"/>
</dbReference>
<gene>
    <name evidence="4" type="ORF">AWM70_20210</name>
</gene>
<evidence type="ECO:0008006" key="6">
    <source>
        <dbReference type="Google" id="ProtNLM"/>
    </source>
</evidence>
<dbReference type="Gene3D" id="2.60.40.1640">
    <property type="entry name" value="Conserved domain protein"/>
    <property type="match status" value="1"/>
</dbReference>
<evidence type="ECO:0000313" key="5">
    <source>
        <dbReference type="Proteomes" id="UP000092573"/>
    </source>
</evidence>
<protein>
    <recommendedName>
        <fullName evidence="6">DUF4179 domain-containing protein</fullName>
    </recommendedName>
</protein>
<dbReference type="AlphaFoldDB" id="A0A1B1N5C2"/>
<keyword evidence="5" id="KW-1185">Reference proteome</keyword>
<dbReference type="KEGG" id="pyg:AWM70_20210"/>
<evidence type="ECO:0000259" key="2">
    <source>
        <dbReference type="Pfam" id="PF13786"/>
    </source>
</evidence>
<dbReference type="InterPro" id="IPR040680">
    <property type="entry name" value="DUF5643"/>
</dbReference>
<feature type="domain" description="DUF5643" evidence="3">
    <location>
        <begin position="247"/>
        <end position="362"/>
    </location>
</feature>
<proteinExistence type="predicted"/>
<dbReference type="Proteomes" id="UP000092573">
    <property type="component" value="Chromosome"/>
</dbReference>
<dbReference type="OrthoDB" id="2656278at2"/>
<dbReference type="Pfam" id="PF18705">
    <property type="entry name" value="DUF5643"/>
    <property type="match status" value="1"/>
</dbReference>
<dbReference type="Pfam" id="PF13786">
    <property type="entry name" value="DUF4179"/>
    <property type="match status" value="1"/>
</dbReference>
<reference evidence="4 5" key="1">
    <citation type="submission" date="2016-01" db="EMBL/GenBank/DDBJ databases">
        <title>Complete Genome Sequence of Paenibacillus yonginensis DCY84, a novel Plant Growth-Promoting Bacteria with Elicitation of Induced Systemic Resistance.</title>
        <authorList>
            <person name="Kim Y.J."/>
            <person name="Yang D.C."/>
            <person name="Sukweenadhi J."/>
        </authorList>
    </citation>
    <scope>NUCLEOTIDE SEQUENCE [LARGE SCALE GENOMIC DNA]</scope>
    <source>
        <strain evidence="4 5">DCY84</strain>
    </source>
</reference>
<dbReference type="InterPro" id="IPR025436">
    <property type="entry name" value="DUF4179"/>
</dbReference>
<feature type="domain" description="DUF4179" evidence="2">
    <location>
        <begin position="48"/>
        <end position="140"/>
    </location>
</feature>
<name>A0A1B1N5C2_9BACL</name>
<organism evidence="4 5">
    <name type="scientific">Paenibacillus yonginensis</name>
    <dbReference type="NCBI Taxonomy" id="1462996"/>
    <lineage>
        <taxon>Bacteria</taxon>
        <taxon>Bacillati</taxon>
        <taxon>Bacillota</taxon>
        <taxon>Bacilli</taxon>
        <taxon>Bacillales</taxon>
        <taxon>Paenibacillaceae</taxon>
        <taxon>Paenibacillus</taxon>
    </lineage>
</organism>
<accession>A0A1B1N5C2</accession>
<evidence type="ECO:0000259" key="3">
    <source>
        <dbReference type="Pfam" id="PF18705"/>
    </source>
</evidence>
<dbReference type="STRING" id="1462996.AWM70_20210"/>
<evidence type="ECO:0000256" key="1">
    <source>
        <dbReference type="SAM" id="Phobius"/>
    </source>
</evidence>
<evidence type="ECO:0000313" key="4">
    <source>
        <dbReference type="EMBL" id="ANS76614.1"/>
    </source>
</evidence>